<dbReference type="SUPFAM" id="SSF56672">
    <property type="entry name" value="DNA/RNA polymerases"/>
    <property type="match status" value="1"/>
</dbReference>
<keyword evidence="2" id="KW-1185">Reference proteome</keyword>
<comment type="caution">
    <text evidence="1">The sequence shown here is derived from an EMBL/GenBank/DDBJ whole genome shotgun (WGS) entry which is preliminary data.</text>
</comment>
<sequence>MTALLDMNNDWCFNIDRGMLNGVVFLDLKKAFDTVDHLILVTKLEYLGLEKIAVDWFRSYLTDRYQRCFVNGCLSDEIKITCGVPQGSVLGPLLFLIYINDLASCFDHGTARMYADDTNLSFSACFPIELQRQMERDLRKLELWLKANKFTLNALKTEYMIIGTRQKIASLIDDVALSIGGISLCKHFQVQSQWSNIGSINDLKILLAEYVVR</sequence>
<dbReference type="Proteomes" id="UP001152795">
    <property type="component" value="Unassembled WGS sequence"/>
</dbReference>
<reference evidence="1" key="1">
    <citation type="submission" date="2020-04" db="EMBL/GenBank/DDBJ databases">
        <authorList>
            <person name="Alioto T."/>
            <person name="Alioto T."/>
            <person name="Gomez Garrido J."/>
        </authorList>
    </citation>
    <scope>NUCLEOTIDE SEQUENCE</scope>
    <source>
        <strain evidence="1">A484AB</strain>
    </source>
</reference>
<proteinExistence type="predicted"/>
<dbReference type="PROSITE" id="PS50878">
    <property type="entry name" value="RT_POL"/>
    <property type="match status" value="1"/>
</dbReference>
<dbReference type="AlphaFoldDB" id="A0A7D9HM38"/>
<dbReference type="InterPro" id="IPR043502">
    <property type="entry name" value="DNA/RNA_pol_sf"/>
</dbReference>
<protein>
    <submittedName>
        <fullName evidence="1">Uncharacterized protein</fullName>
    </submittedName>
</protein>
<evidence type="ECO:0000313" key="1">
    <source>
        <dbReference type="EMBL" id="CAB3985987.1"/>
    </source>
</evidence>
<dbReference type="Pfam" id="PF00078">
    <property type="entry name" value="RVT_1"/>
    <property type="match status" value="1"/>
</dbReference>
<accession>A0A7D9HM38</accession>
<dbReference type="PANTHER" id="PTHR33332">
    <property type="entry name" value="REVERSE TRANSCRIPTASE DOMAIN-CONTAINING PROTEIN"/>
    <property type="match status" value="1"/>
</dbReference>
<dbReference type="EMBL" id="CACRXK020000950">
    <property type="protein sequence ID" value="CAB3985987.1"/>
    <property type="molecule type" value="Genomic_DNA"/>
</dbReference>
<dbReference type="OrthoDB" id="445826at2759"/>
<organism evidence="1 2">
    <name type="scientific">Paramuricea clavata</name>
    <name type="common">Red gorgonian</name>
    <name type="synonym">Violescent sea-whip</name>
    <dbReference type="NCBI Taxonomy" id="317549"/>
    <lineage>
        <taxon>Eukaryota</taxon>
        <taxon>Metazoa</taxon>
        <taxon>Cnidaria</taxon>
        <taxon>Anthozoa</taxon>
        <taxon>Octocorallia</taxon>
        <taxon>Malacalcyonacea</taxon>
        <taxon>Plexauridae</taxon>
        <taxon>Paramuricea</taxon>
    </lineage>
</organism>
<gene>
    <name evidence="1" type="ORF">PACLA_8A019355</name>
</gene>
<name>A0A7D9HM38_PARCT</name>
<dbReference type="InterPro" id="IPR000477">
    <property type="entry name" value="RT_dom"/>
</dbReference>
<evidence type="ECO:0000313" key="2">
    <source>
        <dbReference type="Proteomes" id="UP001152795"/>
    </source>
</evidence>